<dbReference type="KEGG" id="sls:SLINC_5720"/>
<dbReference type="Gene3D" id="3.40.50.1820">
    <property type="entry name" value="alpha/beta hydrolase"/>
    <property type="match status" value="1"/>
</dbReference>
<evidence type="ECO:0000313" key="1">
    <source>
        <dbReference type="EMBL" id="ANS67944.1"/>
    </source>
</evidence>
<evidence type="ECO:0000313" key="2">
    <source>
        <dbReference type="Proteomes" id="UP000092598"/>
    </source>
</evidence>
<dbReference type="GO" id="GO:0016042">
    <property type="term" value="P:lipid catabolic process"/>
    <property type="evidence" value="ECO:0007669"/>
    <property type="project" value="InterPro"/>
</dbReference>
<gene>
    <name evidence="1" type="ORF">SLINC_5720</name>
</gene>
<protein>
    <submittedName>
        <fullName evidence="1">Uncharacterized protein</fullName>
    </submittedName>
</protein>
<organism evidence="1 2">
    <name type="scientific">Streptomyces lincolnensis</name>
    <dbReference type="NCBI Taxonomy" id="1915"/>
    <lineage>
        <taxon>Bacteria</taxon>
        <taxon>Bacillati</taxon>
        <taxon>Actinomycetota</taxon>
        <taxon>Actinomycetes</taxon>
        <taxon>Kitasatosporales</taxon>
        <taxon>Streptomycetaceae</taxon>
        <taxon>Streptomyces</taxon>
    </lineage>
</organism>
<dbReference type="STRING" id="1915.SLINC_5720"/>
<dbReference type="PIRSF" id="PIRSF029171">
    <property type="entry name" value="Esterase_LipA"/>
    <property type="match status" value="1"/>
</dbReference>
<reference evidence="1 2" key="1">
    <citation type="submission" date="2016-07" db="EMBL/GenBank/DDBJ databases">
        <title>Enhancement of antibiotic productionsby engineered nitrateutilization in actinobacteria.</title>
        <authorList>
            <person name="Meng S.C."/>
        </authorList>
    </citation>
    <scope>NUCLEOTIDE SEQUENCE [LARGE SCALE GENOMIC DNA]</scope>
    <source>
        <strain evidence="1 2">NRRL 2936</strain>
    </source>
</reference>
<dbReference type="InterPro" id="IPR029058">
    <property type="entry name" value="AB_hydrolase_fold"/>
</dbReference>
<dbReference type="Gene3D" id="1.10.260.160">
    <property type="match status" value="1"/>
</dbReference>
<dbReference type="EMBL" id="CP016438">
    <property type="protein sequence ID" value="ANS67944.1"/>
    <property type="molecule type" value="Genomic_DNA"/>
</dbReference>
<sequence>MVAWTDRPYGHVMKPLKPLRELLLVSSISVALVAGGITTAVAHDRGSEDRVSGKTATAAAEDTHPTHPRGQLVSVDHLRTLSASQIAAELKSDDGGAWDTGAVRYGVDTYRVVYRTVDPSGRPTTASGLVAVPRGGDRHLRTVSFTHGTELFKADVASVSDEVWSQAPALTYASAGFAAVLPDYLGLGLGPGPHPWMDVPSETTASLDMLRAAHSLAPAIGRHLRPDVFATGFSQGASAALGLARALQDDADPRFRLRAVAPVSGAYAFRDAALPSLLAGETDPKAGVIYTALTLVAFNRLHHVYDDPAEVFRKPYARTIESLLDGTHPGSEVVAGTPATVDGLLTRPGRALLARPTGGLAEALRQTDGVCADWTPQVPIRLYYAAGDEQAVTANSEHCHATFRAHGVHAPLTALGTPTYAGSRHLGSHQAGTAAVVRWFGSLG</sequence>
<dbReference type="PATRIC" id="fig|1915.4.peg.6333"/>
<keyword evidence="2" id="KW-1185">Reference proteome</keyword>
<proteinExistence type="predicted"/>
<dbReference type="Proteomes" id="UP000092598">
    <property type="component" value="Chromosome"/>
</dbReference>
<accession>A0A1B1MH93</accession>
<dbReference type="AlphaFoldDB" id="A0A1B1MH93"/>
<dbReference type="PANTHER" id="PTHR34853:SF1">
    <property type="entry name" value="LIPASE 5"/>
    <property type="match status" value="1"/>
</dbReference>
<name>A0A1B1MH93_STRLN</name>
<dbReference type="InterPro" id="IPR005152">
    <property type="entry name" value="Lipase_secreted"/>
</dbReference>
<dbReference type="GO" id="GO:0004806">
    <property type="term" value="F:triacylglycerol lipase activity"/>
    <property type="evidence" value="ECO:0007669"/>
    <property type="project" value="InterPro"/>
</dbReference>
<dbReference type="SUPFAM" id="SSF53474">
    <property type="entry name" value="alpha/beta-Hydrolases"/>
    <property type="match status" value="1"/>
</dbReference>
<dbReference type="PANTHER" id="PTHR34853">
    <property type="match status" value="1"/>
</dbReference>